<reference evidence="2" key="1">
    <citation type="submission" date="2020-11" db="EMBL/GenBank/DDBJ databases">
        <authorList>
            <person name="Whitehead M."/>
        </authorList>
    </citation>
    <scope>NUCLEOTIDE SEQUENCE</scope>
    <source>
        <strain evidence="2">EGII</strain>
    </source>
</reference>
<proteinExistence type="predicted"/>
<evidence type="ECO:0000313" key="2">
    <source>
        <dbReference type="EMBL" id="CAD7004688.1"/>
    </source>
</evidence>
<evidence type="ECO:0000256" key="1">
    <source>
        <dbReference type="SAM" id="MobiDB-lite"/>
    </source>
</evidence>
<feature type="compositionally biased region" description="Polar residues" evidence="1">
    <location>
        <begin position="27"/>
        <end position="53"/>
    </location>
</feature>
<dbReference type="EMBL" id="CAJHJT010000034">
    <property type="protein sequence ID" value="CAD7004688.1"/>
    <property type="molecule type" value="Genomic_DNA"/>
</dbReference>
<protein>
    <submittedName>
        <fullName evidence="2">(Mediterranean fruit fly) hypothetical protein</fullName>
    </submittedName>
</protein>
<organism evidence="2 3">
    <name type="scientific">Ceratitis capitata</name>
    <name type="common">Mediterranean fruit fly</name>
    <name type="synonym">Tephritis capitata</name>
    <dbReference type="NCBI Taxonomy" id="7213"/>
    <lineage>
        <taxon>Eukaryota</taxon>
        <taxon>Metazoa</taxon>
        <taxon>Ecdysozoa</taxon>
        <taxon>Arthropoda</taxon>
        <taxon>Hexapoda</taxon>
        <taxon>Insecta</taxon>
        <taxon>Pterygota</taxon>
        <taxon>Neoptera</taxon>
        <taxon>Endopterygota</taxon>
        <taxon>Diptera</taxon>
        <taxon>Brachycera</taxon>
        <taxon>Muscomorpha</taxon>
        <taxon>Tephritoidea</taxon>
        <taxon>Tephritidae</taxon>
        <taxon>Ceratitis</taxon>
        <taxon>Ceratitis</taxon>
    </lineage>
</organism>
<feature type="region of interest" description="Disordered" evidence="1">
    <location>
        <begin position="26"/>
        <end position="53"/>
    </location>
</feature>
<comment type="caution">
    <text evidence="2">The sequence shown here is derived from an EMBL/GenBank/DDBJ whole genome shotgun (WGS) entry which is preliminary data.</text>
</comment>
<accession>A0A811V2B4</accession>
<dbReference type="AlphaFoldDB" id="A0A811V2B4"/>
<name>A0A811V2B4_CERCA</name>
<evidence type="ECO:0000313" key="3">
    <source>
        <dbReference type="Proteomes" id="UP000606786"/>
    </source>
</evidence>
<sequence>MCTCSTLTAALKLRQAAWVESSCGGRAQTSSTHTSVNALRSPSNHPVRRQSVSSSSAFNPFNFKRYPTNETQCYLKYNYNHKYMNTYEYVTTRCVRASMVSGMCVHFYLQCVSVRLCAAAIRCESMSTEPSRTWSSLGCLV</sequence>
<dbReference type="Proteomes" id="UP000606786">
    <property type="component" value="Unassembled WGS sequence"/>
</dbReference>
<gene>
    <name evidence="2" type="ORF">CCAP1982_LOCUS13082</name>
</gene>
<keyword evidence="3" id="KW-1185">Reference proteome</keyword>